<dbReference type="Proteomes" id="UP000514462">
    <property type="component" value="Plasmid pRHBSTW-00938_2"/>
</dbReference>
<feature type="transmembrane region" description="Helical" evidence="7">
    <location>
        <begin position="45"/>
        <end position="68"/>
    </location>
</feature>
<proteinExistence type="inferred from homology"/>
<dbReference type="Gene3D" id="3.40.50.720">
    <property type="entry name" value="NAD(P)-binding Rossmann-like Domain"/>
    <property type="match status" value="1"/>
</dbReference>
<protein>
    <submittedName>
        <fullName evidence="9">Undecaprenyl-phosphate glucose phosphotransferase</fullName>
        <ecNumber evidence="9">2.7.8.31</ecNumber>
    </submittedName>
</protein>
<dbReference type="NCBIfam" id="TIGR03023">
    <property type="entry name" value="WcaJ_sugtrans"/>
    <property type="match status" value="1"/>
</dbReference>
<dbReference type="PANTHER" id="PTHR30576:SF21">
    <property type="entry name" value="UDP-GLUCOSE:UNDECAPRENYL-PHOSPHATE GLUCOSE-1-PHOSPHATE TRANSFERASE"/>
    <property type="match status" value="1"/>
</dbReference>
<dbReference type="InterPro" id="IPR003362">
    <property type="entry name" value="Bact_transf"/>
</dbReference>
<keyword evidence="6 7" id="KW-0472">Membrane</keyword>
<accession>A0AAP9R1Y2</accession>
<comment type="subcellular location">
    <subcellularLocation>
        <location evidence="1">Membrane</location>
        <topology evidence="1">Multi-pass membrane protein</topology>
    </subcellularLocation>
</comment>
<dbReference type="InterPro" id="IPR017475">
    <property type="entry name" value="EPS_sugar_tfrase"/>
</dbReference>
<evidence type="ECO:0000256" key="1">
    <source>
        <dbReference type="ARBA" id="ARBA00004141"/>
    </source>
</evidence>
<feature type="transmembrane region" description="Helical" evidence="7">
    <location>
        <begin position="20"/>
        <end position="39"/>
    </location>
</feature>
<keyword evidence="5 7" id="KW-1133">Transmembrane helix</keyword>
<evidence type="ECO:0000256" key="3">
    <source>
        <dbReference type="ARBA" id="ARBA00022679"/>
    </source>
</evidence>
<sequence>MESKKIKVYNSRYNKLLKFLDFIVINIICLAYVLLLSRVEYVSSLLLGLSYSLLFIILGSLLNIYAVPFRKNHFNTASHILSSLVVAGVLTVSLYSTAVLLLDAEAQFNIYSLVNGLSKSSVLILFCLLLLRSIVARFLFPKSIRVAVLGITTSGLNIGKVLRDEYSRSHVDIKFYEDRLTTRDSHFVGIICAGNSRDLIARAKSGDVDEIYIALPMLAKQRIRDFLDEFSDSTVDVFIVPDLLSYSAHISQLRMFGNIQTISIFTSPFEDEGAIIKRIEDIILGILFTLASLPLMLFVAIGIKLTSTGPILFKQSRYGLNGKEIKVWKFRTMNVMENTSMVTQVTRGDPRVTRFGAFLRRTSLDELPQFFNVLQGNMSIVGPRPHAVSHNEEYRNLVENYMIRHKVKPGITGLAQINGYRGETDTVDKMEKRIFYDLEYIKSWSLFLDLKIVFLTVFRGFVGKNAF</sequence>
<feature type="transmembrane region" description="Helical" evidence="7">
    <location>
        <begin position="80"/>
        <end position="102"/>
    </location>
</feature>
<dbReference type="InterPro" id="IPR017473">
    <property type="entry name" value="Undecaprenyl-P_gluc_Ptfrase"/>
</dbReference>
<reference evidence="10" key="1">
    <citation type="submission" date="2020-06" db="EMBL/GenBank/DDBJ databases">
        <title>REHAB project genomes.</title>
        <authorList>
            <person name="Shaw L.P."/>
        </authorList>
    </citation>
    <scope>NUCLEOTIDE SEQUENCE [LARGE SCALE GENOMIC DNA]</scope>
    <source>
        <strain evidence="10">RHBSTW-00938</strain>
        <plasmid evidence="10">prhbstw-00938_2</plasmid>
    </source>
</reference>
<dbReference type="GO" id="GO:0009242">
    <property type="term" value="P:colanic acid biosynthetic process"/>
    <property type="evidence" value="ECO:0007669"/>
    <property type="project" value="TreeGrafter"/>
</dbReference>
<name>A0AAP9R1Y2_KLEAE</name>
<dbReference type="Pfam" id="PF13727">
    <property type="entry name" value="CoA_binding_3"/>
    <property type="match status" value="1"/>
</dbReference>
<evidence type="ECO:0000256" key="6">
    <source>
        <dbReference type="ARBA" id="ARBA00023136"/>
    </source>
</evidence>
<dbReference type="GO" id="GO:0089702">
    <property type="term" value="F:undecaprenyl-phosphate glucose phosphotransferase activity"/>
    <property type="evidence" value="ECO:0007669"/>
    <property type="project" value="UniProtKB-EC"/>
</dbReference>
<evidence type="ECO:0000256" key="7">
    <source>
        <dbReference type="SAM" id="Phobius"/>
    </source>
</evidence>
<dbReference type="RefSeq" id="WP_182015475.1">
    <property type="nucleotide sequence ID" value="NZ_CP055905.1"/>
</dbReference>
<geneLocation type="plasmid" evidence="10">
    <name>prhbstw-00938_2</name>
</geneLocation>
<feature type="transmembrane region" description="Helical" evidence="7">
    <location>
        <begin position="282"/>
        <end position="303"/>
    </location>
</feature>
<keyword evidence="3 9" id="KW-0808">Transferase</keyword>
<evidence type="ECO:0000256" key="2">
    <source>
        <dbReference type="ARBA" id="ARBA00006464"/>
    </source>
</evidence>
<dbReference type="NCBIfam" id="TIGR03025">
    <property type="entry name" value="EPS_sugtrans"/>
    <property type="match status" value="1"/>
</dbReference>
<evidence type="ECO:0000313" key="9">
    <source>
        <dbReference type="EMBL" id="QMR43096.1"/>
    </source>
</evidence>
<dbReference type="Pfam" id="PF02397">
    <property type="entry name" value="Bac_transf"/>
    <property type="match status" value="1"/>
</dbReference>
<dbReference type="EC" id="2.7.8.31" evidence="9"/>
<evidence type="ECO:0000313" key="10">
    <source>
        <dbReference type="Proteomes" id="UP000514462"/>
    </source>
</evidence>
<evidence type="ECO:0000256" key="4">
    <source>
        <dbReference type="ARBA" id="ARBA00022692"/>
    </source>
</evidence>
<evidence type="ECO:0000256" key="5">
    <source>
        <dbReference type="ARBA" id="ARBA00022989"/>
    </source>
</evidence>
<dbReference type="AlphaFoldDB" id="A0AAP9R1Y2"/>
<keyword evidence="9" id="KW-0614">Plasmid</keyword>
<gene>
    <name evidence="9" type="ORF">HV331_26835</name>
</gene>
<evidence type="ECO:0000259" key="8">
    <source>
        <dbReference type="Pfam" id="PF02397"/>
    </source>
</evidence>
<feature type="transmembrane region" description="Helical" evidence="7">
    <location>
        <begin position="122"/>
        <end position="140"/>
    </location>
</feature>
<keyword evidence="4 7" id="KW-0812">Transmembrane</keyword>
<feature type="domain" description="Bacterial sugar transferase" evidence="8">
    <location>
        <begin position="277"/>
        <end position="459"/>
    </location>
</feature>
<organism evidence="9 10">
    <name type="scientific">Klebsiella aerogenes</name>
    <name type="common">Enterobacter aerogenes</name>
    <dbReference type="NCBI Taxonomy" id="548"/>
    <lineage>
        <taxon>Bacteria</taxon>
        <taxon>Pseudomonadati</taxon>
        <taxon>Pseudomonadota</taxon>
        <taxon>Gammaproteobacteria</taxon>
        <taxon>Enterobacterales</taxon>
        <taxon>Enterobacteriaceae</taxon>
        <taxon>Klebsiella/Raoultella group</taxon>
        <taxon>Klebsiella</taxon>
    </lineage>
</organism>
<dbReference type="EMBL" id="CP055905">
    <property type="protein sequence ID" value="QMR43096.1"/>
    <property type="molecule type" value="Genomic_DNA"/>
</dbReference>
<dbReference type="PANTHER" id="PTHR30576">
    <property type="entry name" value="COLANIC BIOSYNTHESIS UDP-GLUCOSE LIPID CARRIER TRANSFERASE"/>
    <property type="match status" value="1"/>
</dbReference>
<comment type="similarity">
    <text evidence="2">Belongs to the bacterial sugar transferase family.</text>
</comment>
<dbReference type="GO" id="GO:0016020">
    <property type="term" value="C:membrane"/>
    <property type="evidence" value="ECO:0007669"/>
    <property type="project" value="UniProtKB-SubCell"/>
</dbReference>